<evidence type="ECO:0000256" key="1">
    <source>
        <dbReference type="ARBA" id="ARBA00004123"/>
    </source>
</evidence>
<comment type="subcellular location">
    <subcellularLocation>
        <location evidence="1">Nucleus</location>
    </subcellularLocation>
</comment>
<dbReference type="GO" id="GO:0005634">
    <property type="term" value="C:nucleus"/>
    <property type="evidence" value="ECO:0007669"/>
    <property type="project" value="UniProtKB-SubCell"/>
</dbReference>
<dbReference type="AlphaFoldDB" id="A0AAD6DZH7"/>
<protein>
    <recommendedName>
        <fullName evidence="7">Zn(2)-C6 fungal-type domain-containing protein</fullName>
    </recommendedName>
</protein>
<dbReference type="PROSITE" id="PS50048">
    <property type="entry name" value="ZN2_CY6_FUNGAL_2"/>
    <property type="match status" value="1"/>
</dbReference>
<dbReference type="EMBL" id="JAQJAE010000004">
    <property type="protein sequence ID" value="KAJ5597211.1"/>
    <property type="molecule type" value="Genomic_DNA"/>
</dbReference>
<proteinExistence type="predicted"/>
<dbReference type="PANTHER" id="PTHR31001:SF40">
    <property type="entry name" value="ZN(II)2CYS6 TRANSCRIPTION FACTOR (EUROFUNG)"/>
    <property type="match status" value="1"/>
</dbReference>
<sequence>MSEETTINELSRNGKLRSCEPCRRLKARCDHRIPVCGRCRSRCIAHKCSYRSTQPSIVFPAVTSLMDMGSLSALPTPILDGNIHQYYAFGSLTPPIHPIHRVSASLPTPVPSSIDIRLHQVLARLPHIRIISRLVRRWLQVCLSCPVPRPFLLDLLVAVESAAHRCIPGDGNAPVADADLSQLAEDIQNASSQPLVVPRGLQPAEFFQVLTGRNLRAESIGLVLSVAGNAALGLLESDVVFSSTGMHQDVLDRKAFAGEMLSASDAAIAFAKEQCHDLYDVLLWLRYENFVLTRNCCGYESYRTWTRSGRLINDLFAMDIHRDPEMPQASDTPWFLREIQTRLFACMYEADKSLSRVLGKLPRLPRQYCNRRLPLKISDENVLTAGFTPDDAIVNMPHLGSCIRQESFPSDWLRIRYLFATLREVVLSVRLGASGQSSESFIRGTSSRIQAAWEALPTYLCYNPVCTPNLTLSTPYQYLACLLLYLEYLDLQFSTQQALCYTSGKDDGGDTKLLKLGLTLVTTTANAARVFCRRFGASTDTALMLCFYGLPSALILADALANTTEGGQDMPTVNRSVMLPLSWLELHRQLSALSAELEVLVDSTDSNYALYSKQKETLSRQLDRALHARLEVSPSKSPQSGETSTAPLSDIDKLIAEMAEDESVADVSIGDLESSAGPSTQDIFDDCLWNVSE</sequence>
<evidence type="ECO:0000313" key="9">
    <source>
        <dbReference type="Proteomes" id="UP001213799"/>
    </source>
</evidence>
<dbReference type="InterPro" id="IPR001138">
    <property type="entry name" value="Zn2Cys6_DnaBD"/>
</dbReference>
<evidence type="ECO:0000259" key="7">
    <source>
        <dbReference type="PROSITE" id="PS50048"/>
    </source>
</evidence>
<dbReference type="GeneID" id="81588594"/>
<reference evidence="8" key="1">
    <citation type="journal article" date="2023" name="IMA Fungus">
        <title>Comparative genomic study of the Penicillium genus elucidates a diverse pangenome and 15 lateral gene transfer events.</title>
        <authorList>
            <person name="Petersen C."/>
            <person name="Sorensen T."/>
            <person name="Nielsen M.R."/>
            <person name="Sondergaard T.E."/>
            <person name="Sorensen J.L."/>
            <person name="Fitzpatrick D.A."/>
            <person name="Frisvad J.C."/>
            <person name="Nielsen K.L."/>
        </authorList>
    </citation>
    <scope>NUCLEOTIDE SEQUENCE</scope>
    <source>
        <strain evidence="8">IBT 12815</strain>
    </source>
</reference>
<dbReference type="InterPro" id="IPR050613">
    <property type="entry name" value="Sec_Metabolite_Reg"/>
</dbReference>
<dbReference type="InterPro" id="IPR036864">
    <property type="entry name" value="Zn2-C6_fun-type_DNA-bd_sf"/>
</dbReference>
<dbReference type="GO" id="GO:0003677">
    <property type="term" value="F:DNA binding"/>
    <property type="evidence" value="ECO:0007669"/>
    <property type="project" value="UniProtKB-KW"/>
</dbReference>
<keyword evidence="9" id="KW-1185">Reference proteome</keyword>
<feature type="domain" description="Zn(2)-C6 fungal-type" evidence="7">
    <location>
        <begin position="18"/>
        <end position="50"/>
    </location>
</feature>
<evidence type="ECO:0000256" key="5">
    <source>
        <dbReference type="ARBA" id="ARBA00023242"/>
    </source>
</evidence>
<accession>A0AAD6DZH7</accession>
<feature type="region of interest" description="Disordered" evidence="6">
    <location>
        <begin position="666"/>
        <end position="685"/>
    </location>
</feature>
<evidence type="ECO:0000256" key="4">
    <source>
        <dbReference type="ARBA" id="ARBA00023163"/>
    </source>
</evidence>
<dbReference type="CDD" id="cd12148">
    <property type="entry name" value="fungal_TF_MHR"/>
    <property type="match status" value="1"/>
</dbReference>
<keyword evidence="4" id="KW-0804">Transcription</keyword>
<keyword evidence="2" id="KW-0805">Transcription regulation</keyword>
<dbReference type="GO" id="GO:0008270">
    <property type="term" value="F:zinc ion binding"/>
    <property type="evidence" value="ECO:0007669"/>
    <property type="project" value="InterPro"/>
</dbReference>
<comment type="caution">
    <text evidence="8">The sequence shown here is derived from an EMBL/GenBank/DDBJ whole genome shotgun (WGS) entry which is preliminary data.</text>
</comment>
<organism evidence="8 9">
    <name type="scientific">Penicillium hordei</name>
    <dbReference type="NCBI Taxonomy" id="40994"/>
    <lineage>
        <taxon>Eukaryota</taxon>
        <taxon>Fungi</taxon>
        <taxon>Dikarya</taxon>
        <taxon>Ascomycota</taxon>
        <taxon>Pezizomycotina</taxon>
        <taxon>Eurotiomycetes</taxon>
        <taxon>Eurotiomycetidae</taxon>
        <taxon>Eurotiales</taxon>
        <taxon>Aspergillaceae</taxon>
        <taxon>Penicillium</taxon>
    </lineage>
</organism>
<evidence type="ECO:0000256" key="6">
    <source>
        <dbReference type="SAM" id="MobiDB-lite"/>
    </source>
</evidence>
<evidence type="ECO:0000256" key="3">
    <source>
        <dbReference type="ARBA" id="ARBA00023125"/>
    </source>
</evidence>
<dbReference type="SUPFAM" id="SSF57701">
    <property type="entry name" value="Zn2/Cys6 DNA-binding domain"/>
    <property type="match status" value="1"/>
</dbReference>
<keyword evidence="5" id="KW-0539">Nucleus</keyword>
<feature type="compositionally biased region" description="Polar residues" evidence="6">
    <location>
        <begin position="634"/>
        <end position="647"/>
    </location>
</feature>
<dbReference type="GO" id="GO:0000981">
    <property type="term" value="F:DNA-binding transcription factor activity, RNA polymerase II-specific"/>
    <property type="evidence" value="ECO:0007669"/>
    <property type="project" value="InterPro"/>
</dbReference>
<feature type="region of interest" description="Disordered" evidence="6">
    <location>
        <begin position="630"/>
        <end position="652"/>
    </location>
</feature>
<dbReference type="CDD" id="cd00067">
    <property type="entry name" value="GAL4"/>
    <property type="match status" value="1"/>
</dbReference>
<gene>
    <name evidence="8" type="ORF">N7537_007295</name>
</gene>
<dbReference type="PROSITE" id="PS00463">
    <property type="entry name" value="ZN2_CY6_FUNGAL_1"/>
    <property type="match status" value="1"/>
</dbReference>
<name>A0AAD6DZH7_9EURO</name>
<keyword evidence="3" id="KW-0238">DNA-binding</keyword>
<evidence type="ECO:0000256" key="2">
    <source>
        <dbReference type="ARBA" id="ARBA00023015"/>
    </source>
</evidence>
<dbReference type="PANTHER" id="PTHR31001">
    <property type="entry name" value="UNCHARACTERIZED TRANSCRIPTIONAL REGULATORY PROTEIN"/>
    <property type="match status" value="1"/>
</dbReference>
<dbReference type="RefSeq" id="XP_056750428.1">
    <property type="nucleotide sequence ID" value="XM_056898352.1"/>
</dbReference>
<dbReference type="Proteomes" id="UP001213799">
    <property type="component" value="Unassembled WGS sequence"/>
</dbReference>
<dbReference type="Gene3D" id="4.10.240.10">
    <property type="entry name" value="Zn(2)-C6 fungal-type DNA-binding domain"/>
    <property type="match status" value="1"/>
</dbReference>
<reference evidence="8" key="2">
    <citation type="submission" date="2023-01" db="EMBL/GenBank/DDBJ databases">
        <authorList>
            <person name="Petersen C."/>
        </authorList>
    </citation>
    <scope>NUCLEOTIDE SEQUENCE</scope>
    <source>
        <strain evidence="8">IBT 12815</strain>
    </source>
</reference>
<evidence type="ECO:0000313" key="8">
    <source>
        <dbReference type="EMBL" id="KAJ5597211.1"/>
    </source>
</evidence>